<dbReference type="InterPro" id="IPR006598">
    <property type="entry name" value="CAP10"/>
</dbReference>
<dbReference type="PANTHER" id="PTHR12203:SF35">
    <property type="entry name" value="PROTEIN O-GLUCOSYLTRANSFERASE 1"/>
    <property type="match status" value="1"/>
</dbReference>
<feature type="domain" description="Glycosyl transferase CAP10" evidence="4">
    <location>
        <begin position="248"/>
        <end position="531"/>
    </location>
</feature>
<organism evidence="5 6">
    <name type="scientific">Cyclotella atomus</name>
    <dbReference type="NCBI Taxonomy" id="382360"/>
    <lineage>
        <taxon>Eukaryota</taxon>
        <taxon>Sar</taxon>
        <taxon>Stramenopiles</taxon>
        <taxon>Ochrophyta</taxon>
        <taxon>Bacillariophyta</taxon>
        <taxon>Coscinodiscophyceae</taxon>
        <taxon>Thalassiosirophycidae</taxon>
        <taxon>Stephanodiscales</taxon>
        <taxon>Stephanodiscaceae</taxon>
        <taxon>Cyclotella</taxon>
    </lineage>
</organism>
<evidence type="ECO:0000256" key="2">
    <source>
        <dbReference type="ARBA" id="ARBA00022679"/>
    </source>
</evidence>
<dbReference type="Pfam" id="PF05686">
    <property type="entry name" value="Glyco_transf_90"/>
    <property type="match status" value="1"/>
</dbReference>
<name>A0ABD3R1U9_9STRA</name>
<evidence type="ECO:0000259" key="4">
    <source>
        <dbReference type="SMART" id="SM00672"/>
    </source>
</evidence>
<comment type="similarity">
    <text evidence="1">Belongs to the glycosyltransferase 90 family.</text>
</comment>
<evidence type="ECO:0000256" key="3">
    <source>
        <dbReference type="SAM" id="Phobius"/>
    </source>
</evidence>
<keyword evidence="3" id="KW-0812">Transmembrane</keyword>
<dbReference type="PANTHER" id="PTHR12203">
    <property type="entry name" value="KDEL LYS-ASP-GLU-LEU CONTAINING - RELATED"/>
    <property type="match status" value="1"/>
</dbReference>
<comment type="caution">
    <text evidence="5">The sequence shown here is derived from an EMBL/GenBank/DDBJ whole genome shotgun (WGS) entry which is preliminary data.</text>
</comment>
<keyword evidence="3" id="KW-0472">Membrane</keyword>
<protein>
    <recommendedName>
        <fullName evidence="4">Glycosyl transferase CAP10 domain-containing protein</fullName>
    </recommendedName>
</protein>
<dbReference type="EMBL" id="JALLPJ020000049">
    <property type="protein sequence ID" value="KAL3804240.1"/>
    <property type="molecule type" value="Genomic_DNA"/>
</dbReference>
<evidence type="ECO:0000313" key="6">
    <source>
        <dbReference type="Proteomes" id="UP001530400"/>
    </source>
</evidence>
<proteinExistence type="inferred from homology"/>
<keyword evidence="3" id="KW-1133">Transmembrane helix</keyword>
<dbReference type="GO" id="GO:0016740">
    <property type="term" value="F:transferase activity"/>
    <property type="evidence" value="ECO:0007669"/>
    <property type="project" value="UniProtKB-KW"/>
</dbReference>
<dbReference type="InterPro" id="IPR051091">
    <property type="entry name" value="O-Glucosyltr/Glycosyltrsf_90"/>
</dbReference>
<dbReference type="AlphaFoldDB" id="A0ABD3R1U9"/>
<accession>A0ABD3R1U9</accession>
<reference evidence="5 6" key="1">
    <citation type="submission" date="2024-10" db="EMBL/GenBank/DDBJ databases">
        <title>Updated reference genomes for cyclostephanoid diatoms.</title>
        <authorList>
            <person name="Roberts W.R."/>
            <person name="Alverson A.J."/>
        </authorList>
    </citation>
    <scope>NUCLEOTIDE SEQUENCE [LARGE SCALE GENOMIC DNA]</scope>
    <source>
        <strain evidence="5 6">AJA010-31</strain>
    </source>
</reference>
<dbReference type="Proteomes" id="UP001530400">
    <property type="component" value="Unassembled WGS sequence"/>
</dbReference>
<feature type="transmembrane region" description="Helical" evidence="3">
    <location>
        <begin position="66"/>
        <end position="84"/>
    </location>
</feature>
<dbReference type="SMART" id="SM00672">
    <property type="entry name" value="CAP10"/>
    <property type="match status" value="1"/>
</dbReference>
<gene>
    <name evidence="5" type="ORF">ACHAWO_009841</name>
</gene>
<keyword evidence="6" id="KW-1185">Reference proteome</keyword>
<evidence type="ECO:0000256" key="1">
    <source>
        <dbReference type="ARBA" id="ARBA00010118"/>
    </source>
</evidence>
<sequence length="561" mass="65630">MKSRVRDDESLSTISTFSTLTTIYSRANETRSTRRTLDRDTNYDVSVKELFRRWTARYLNPRNQRILCYVLLTCIIIFTFRARIHDFFSWIDPFNTNYEYTVIETKQLVYVATSNPDLDAMQPPPGYPFHRWSEQRKHIGMTGITLNVDKFVHIVNKFGKGEKIQTSLEEGLKSERAFRDFVRISGAGAQPYIVRKGKVLRPFGSYRRWAVYKWHHQGHHIDWVTLLESAVSLAKVLEPKNPRMKLITEGDFPIIFDEHDYPWCGDDMVPIFRLSSFVDPKKCTHQWPSLSLNYILPQRSQWLKDTPVGWDAQHMEFDEEYPWGEKIPKAVWRGRYTGYRAVYERGILPREQLVLLASNHQDTMDVQPGKYLISLNSLKLAVAAAKDKLLLVSSQYKPNDQTGELIQQSNNKIPFRDFMKYRAIIDIDSNGASTRYGPLLCMNSVVVKVKPTFGSYWDDELEPWVHFIPVESDLSDLKKQVDFAVSNRHQKEVRQIIKNANSWCRTKMTWEQHTHDFLWTLMDYAELLSKTPKFHEKWSSNRAAYGLPKLEMAQFDGKLTV</sequence>
<keyword evidence="2" id="KW-0808">Transferase</keyword>
<evidence type="ECO:0000313" key="5">
    <source>
        <dbReference type="EMBL" id="KAL3804240.1"/>
    </source>
</evidence>